<organism evidence="1 2">
    <name type="scientific">Bradyrhizobium ontarionense</name>
    <dbReference type="NCBI Taxonomy" id="2898149"/>
    <lineage>
        <taxon>Bacteria</taxon>
        <taxon>Pseudomonadati</taxon>
        <taxon>Pseudomonadota</taxon>
        <taxon>Alphaproteobacteria</taxon>
        <taxon>Hyphomicrobiales</taxon>
        <taxon>Nitrobacteraceae</taxon>
        <taxon>Bradyrhizobium</taxon>
    </lineage>
</organism>
<gene>
    <name evidence="1" type="ORF">LQG66_16995</name>
</gene>
<dbReference type="RefSeq" id="WP_231328096.1">
    <property type="nucleotide sequence ID" value="NZ_CP088156.1"/>
</dbReference>
<dbReference type="EMBL" id="CP088156">
    <property type="protein sequence ID" value="UFZ08663.1"/>
    <property type="molecule type" value="Genomic_DNA"/>
</dbReference>
<proteinExistence type="predicted"/>
<evidence type="ECO:0000313" key="2">
    <source>
        <dbReference type="Proteomes" id="UP001431010"/>
    </source>
</evidence>
<name>A0ABY3RQ02_9BRAD</name>
<evidence type="ECO:0000313" key="1">
    <source>
        <dbReference type="EMBL" id="UFZ08663.1"/>
    </source>
</evidence>
<accession>A0ABY3RQ02</accession>
<keyword evidence="2" id="KW-1185">Reference proteome</keyword>
<reference evidence="1" key="1">
    <citation type="journal article" date="2024" name="Antonie Van Leeuwenhoek">
        <title>Bradyrhizobium ontarionense sp. nov., a novel bacterial symbiont isolated from Aeschynomene indica (Indian jointvetch), harbours photosynthesis, nitrogen fixation and nitrous oxide (N2O) reductase genes.</title>
        <authorList>
            <person name="Bromfield E.S.P."/>
            <person name="Cloutier S."/>
        </authorList>
    </citation>
    <scope>NUCLEOTIDE SEQUENCE</scope>
    <source>
        <strain evidence="1">A19</strain>
    </source>
</reference>
<protein>
    <submittedName>
        <fullName evidence="1">Uncharacterized protein</fullName>
    </submittedName>
</protein>
<sequence length="63" mass="7036">MRQTHGVAEGLAKQRMIVDDQKARHFRLSLVASTLRVIRQTLTAGIGLLQFAVSDDCTVIRNE</sequence>
<dbReference type="Proteomes" id="UP001431010">
    <property type="component" value="Chromosome"/>
</dbReference>